<gene>
    <name evidence="5" type="ORF">FEF26_13820</name>
</gene>
<name>A0A5R9B7H6_9MICC</name>
<dbReference type="InterPro" id="IPR015424">
    <property type="entry name" value="PyrdxlP-dep_Trfase"/>
</dbReference>
<keyword evidence="3" id="KW-0663">Pyridoxal phosphate</keyword>
<dbReference type="RefSeq" id="WP_138254125.1">
    <property type="nucleotide sequence ID" value="NZ_VAVZ01000049.1"/>
</dbReference>
<dbReference type="AlphaFoldDB" id="A0A5R9B7H6"/>
<feature type="domain" description="Aromatic amino acid beta-eliminating lyase/threonine aldolase" evidence="4">
    <location>
        <begin position="15"/>
        <end position="299"/>
    </location>
</feature>
<evidence type="ECO:0000256" key="1">
    <source>
        <dbReference type="ARBA" id="ARBA00001933"/>
    </source>
</evidence>
<sequence>MGKQRSSGTHLDPSFASDNVAGVSPSILTALGEANQSAAVPYGGDTTSAQLLEWTKSEFGSQAEIYPVFNGTGANVVALQAMLPRWGAAICSIGAHLNNDEGAAPERLGAIKLLPRPASEGKLTSADIEAELGAMGFVHAAQPLAVTVTQSTEVGTLYSLEELATVAATAHRHGMGVHIDGARLSNAAAALGVGIGELVAHSGADVVSLGGTKNGALAAEAVVVINPDRVAGMGYIRKYSMQLASKQRFIAAQLLELFSTELWHRNAHHANTQAARLGERLQALEGVHVQAQPSVNAVFPEVPVDMAARIQSTYLAHTWDTAPSGNPVLRLMCSWETTDEQIDDLMSCAAASELVHERG</sequence>
<comment type="caution">
    <text evidence="5">The sequence shown here is derived from an EMBL/GenBank/DDBJ whole genome shotgun (WGS) entry which is preliminary data.</text>
</comment>
<dbReference type="EMBL" id="VAVZ01000049">
    <property type="protein sequence ID" value="TLP93268.1"/>
    <property type="molecule type" value="Genomic_DNA"/>
</dbReference>
<dbReference type="SUPFAM" id="SSF53383">
    <property type="entry name" value="PLP-dependent transferases"/>
    <property type="match status" value="1"/>
</dbReference>
<protein>
    <submittedName>
        <fullName evidence="5">Threonine aldolase</fullName>
    </submittedName>
</protein>
<reference evidence="5 6" key="1">
    <citation type="submission" date="2019-05" db="EMBL/GenBank/DDBJ databases">
        <title>Nesterenkonia sp. GY074 isolated from the Southern Atlantic Ocean.</title>
        <authorList>
            <person name="Zhang G."/>
        </authorList>
    </citation>
    <scope>NUCLEOTIDE SEQUENCE [LARGE SCALE GENOMIC DNA]</scope>
    <source>
        <strain evidence="5 6">GY074</strain>
    </source>
</reference>
<comment type="similarity">
    <text evidence="2">Belongs to the threonine aldolase family.</text>
</comment>
<proteinExistence type="inferred from homology"/>
<dbReference type="PANTHER" id="PTHR48097:SF5">
    <property type="entry name" value="LOW SPECIFICITY L-THREONINE ALDOLASE"/>
    <property type="match status" value="1"/>
</dbReference>
<dbReference type="InterPro" id="IPR015421">
    <property type="entry name" value="PyrdxlP-dep_Trfase_major"/>
</dbReference>
<evidence type="ECO:0000256" key="2">
    <source>
        <dbReference type="ARBA" id="ARBA00006966"/>
    </source>
</evidence>
<dbReference type="InterPro" id="IPR015422">
    <property type="entry name" value="PyrdxlP-dep_Trfase_small"/>
</dbReference>
<dbReference type="Proteomes" id="UP000310458">
    <property type="component" value="Unassembled WGS sequence"/>
</dbReference>
<dbReference type="OrthoDB" id="9774495at2"/>
<evidence type="ECO:0000259" key="4">
    <source>
        <dbReference type="Pfam" id="PF01212"/>
    </source>
</evidence>
<organism evidence="5 6">
    <name type="scientific">Nesterenkonia salmonea</name>
    <dbReference type="NCBI Taxonomy" id="1804987"/>
    <lineage>
        <taxon>Bacteria</taxon>
        <taxon>Bacillati</taxon>
        <taxon>Actinomycetota</taxon>
        <taxon>Actinomycetes</taxon>
        <taxon>Micrococcales</taxon>
        <taxon>Micrococcaceae</taxon>
        <taxon>Nesterenkonia</taxon>
    </lineage>
</organism>
<dbReference type="Gene3D" id="3.90.1150.10">
    <property type="entry name" value="Aspartate Aminotransferase, domain 1"/>
    <property type="match status" value="1"/>
</dbReference>
<keyword evidence="6" id="KW-1185">Reference proteome</keyword>
<comment type="cofactor">
    <cofactor evidence="1">
        <name>pyridoxal 5'-phosphate</name>
        <dbReference type="ChEBI" id="CHEBI:597326"/>
    </cofactor>
</comment>
<dbReference type="GO" id="GO:0016829">
    <property type="term" value="F:lyase activity"/>
    <property type="evidence" value="ECO:0007669"/>
    <property type="project" value="InterPro"/>
</dbReference>
<dbReference type="PANTHER" id="PTHR48097">
    <property type="entry name" value="L-THREONINE ALDOLASE-RELATED"/>
    <property type="match status" value="1"/>
</dbReference>
<evidence type="ECO:0000313" key="5">
    <source>
        <dbReference type="EMBL" id="TLP93268.1"/>
    </source>
</evidence>
<evidence type="ECO:0000256" key="3">
    <source>
        <dbReference type="ARBA" id="ARBA00022898"/>
    </source>
</evidence>
<accession>A0A5R9B7H6</accession>
<dbReference type="Gene3D" id="3.40.640.10">
    <property type="entry name" value="Type I PLP-dependent aspartate aminotransferase-like (Major domain)"/>
    <property type="match status" value="1"/>
</dbReference>
<dbReference type="Pfam" id="PF01212">
    <property type="entry name" value="Beta_elim_lyase"/>
    <property type="match status" value="1"/>
</dbReference>
<dbReference type="GO" id="GO:0006520">
    <property type="term" value="P:amino acid metabolic process"/>
    <property type="evidence" value="ECO:0007669"/>
    <property type="project" value="InterPro"/>
</dbReference>
<dbReference type="InterPro" id="IPR001597">
    <property type="entry name" value="ArAA_b-elim_lyase/Thr_aldolase"/>
</dbReference>
<evidence type="ECO:0000313" key="6">
    <source>
        <dbReference type="Proteomes" id="UP000310458"/>
    </source>
</evidence>